<accession>A0AAD5WEW5</accession>
<reference evidence="2" key="1">
    <citation type="submission" date="2021-06" db="EMBL/GenBank/DDBJ databases">
        <title>Parelaphostrongylus tenuis whole genome reference sequence.</title>
        <authorList>
            <person name="Garwood T.J."/>
            <person name="Larsen P.A."/>
            <person name="Fountain-Jones N.M."/>
            <person name="Garbe J.R."/>
            <person name="Macchietto M.G."/>
            <person name="Kania S.A."/>
            <person name="Gerhold R.W."/>
            <person name="Richards J.E."/>
            <person name="Wolf T.M."/>
        </authorList>
    </citation>
    <scope>NUCLEOTIDE SEQUENCE</scope>
    <source>
        <strain evidence="2">MNPRO001-30</strain>
        <tissue evidence="2">Meninges</tissue>
    </source>
</reference>
<evidence type="ECO:0000313" key="3">
    <source>
        <dbReference type="Proteomes" id="UP001196413"/>
    </source>
</evidence>
<dbReference type="AlphaFoldDB" id="A0AAD5WEW5"/>
<sequence>MKRWTETFSHGSRTKHPNARFPARPGTTTDQSILAGSFSSMYTRLYLSQLADSCFWCAVNKCCVRRAKKDSFGEFYLLWYEVFD</sequence>
<proteinExistence type="predicted"/>
<name>A0AAD5WEW5_PARTN</name>
<protein>
    <submittedName>
        <fullName evidence="2">Uncharacterized protein</fullName>
    </submittedName>
</protein>
<organism evidence="2 3">
    <name type="scientific">Parelaphostrongylus tenuis</name>
    <name type="common">Meningeal worm</name>
    <dbReference type="NCBI Taxonomy" id="148309"/>
    <lineage>
        <taxon>Eukaryota</taxon>
        <taxon>Metazoa</taxon>
        <taxon>Ecdysozoa</taxon>
        <taxon>Nematoda</taxon>
        <taxon>Chromadorea</taxon>
        <taxon>Rhabditida</taxon>
        <taxon>Rhabditina</taxon>
        <taxon>Rhabditomorpha</taxon>
        <taxon>Strongyloidea</taxon>
        <taxon>Metastrongylidae</taxon>
        <taxon>Parelaphostrongylus</taxon>
    </lineage>
</organism>
<gene>
    <name evidence="2" type="ORF">KIN20_028687</name>
</gene>
<evidence type="ECO:0000256" key="1">
    <source>
        <dbReference type="SAM" id="MobiDB-lite"/>
    </source>
</evidence>
<evidence type="ECO:0000313" key="2">
    <source>
        <dbReference type="EMBL" id="KAJ1367714.1"/>
    </source>
</evidence>
<keyword evidence="3" id="KW-1185">Reference proteome</keyword>
<comment type="caution">
    <text evidence="2">The sequence shown here is derived from an EMBL/GenBank/DDBJ whole genome shotgun (WGS) entry which is preliminary data.</text>
</comment>
<dbReference type="EMBL" id="JAHQIW010005990">
    <property type="protein sequence ID" value="KAJ1367714.1"/>
    <property type="molecule type" value="Genomic_DNA"/>
</dbReference>
<feature type="compositionally biased region" description="Polar residues" evidence="1">
    <location>
        <begin position="1"/>
        <end position="11"/>
    </location>
</feature>
<dbReference type="Proteomes" id="UP001196413">
    <property type="component" value="Unassembled WGS sequence"/>
</dbReference>
<feature type="region of interest" description="Disordered" evidence="1">
    <location>
        <begin position="1"/>
        <end position="28"/>
    </location>
</feature>